<proteinExistence type="predicted"/>
<dbReference type="EMBL" id="MPDP01000107">
    <property type="protein sequence ID" value="KAK1480584.1"/>
    <property type="molecule type" value="Genomic_DNA"/>
</dbReference>
<organism evidence="1 2">
    <name type="scientific">Colletotrichum cuscutae</name>
    <dbReference type="NCBI Taxonomy" id="1209917"/>
    <lineage>
        <taxon>Eukaryota</taxon>
        <taxon>Fungi</taxon>
        <taxon>Dikarya</taxon>
        <taxon>Ascomycota</taxon>
        <taxon>Pezizomycotina</taxon>
        <taxon>Sordariomycetes</taxon>
        <taxon>Hypocreomycetidae</taxon>
        <taxon>Glomerellales</taxon>
        <taxon>Glomerellaceae</taxon>
        <taxon>Colletotrichum</taxon>
        <taxon>Colletotrichum acutatum species complex</taxon>
    </lineage>
</organism>
<keyword evidence="2" id="KW-1185">Reference proteome</keyword>
<gene>
    <name evidence="1" type="ORF">CCUS01_16162</name>
</gene>
<sequence>VRLPGELAPVPQEEIRALLQSPLDRLAGLHSYGHNVSALGDFLNVGRNVLSQGVVHGDKEAPRCVDHRQDDAADRVPGTSECVYVGSEVQFDRGIQSIAQGLIRGPI</sequence>
<name>A0AAI9VC24_9PEZI</name>
<feature type="non-terminal residue" evidence="1">
    <location>
        <position position="1"/>
    </location>
</feature>
<comment type="caution">
    <text evidence="1">The sequence shown here is derived from an EMBL/GenBank/DDBJ whole genome shotgun (WGS) entry which is preliminary data.</text>
</comment>
<reference evidence="1" key="1">
    <citation type="submission" date="2016-11" db="EMBL/GenBank/DDBJ databases">
        <title>The genome sequence of Colletotrichum cuscutae.</title>
        <authorList>
            <person name="Baroncelli R."/>
        </authorList>
    </citation>
    <scope>NUCLEOTIDE SEQUENCE</scope>
    <source>
        <strain evidence="1">IMI 304802</strain>
    </source>
</reference>
<evidence type="ECO:0000313" key="2">
    <source>
        <dbReference type="Proteomes" id="UP001239213"/>
    </source>
</evidence>
<dbReference type="AlphaFoldDB" id="A0AAI9VC24"/>
<evidence type="ECO:0000313" key="1">
    <source>
        <dbReference type="EMBL" id="KAK1480584.1"/>
    </source>
</evidence>
<dbReference type="Proteomes" id="UP001239213">
    <property type="component" value="Unassembled WGS sequence"/>
</dbReference>
<protein>
    <submittedName>
        <fullName evidence="1">Uncharacterized protein</fullName>
    </submittedName>
</protein>
<accession>A0AAI9VC24</accession>